<keyword evidence="3" id="KW-1185">Reference proteome</keyword>
<evidence type="ECO:0000259" key="1">
    <source>
        <dbReference type="Pfam" id="PF11716"/>
    </source>
</evidence>
<evidence type="ECO:0000313" key="2">
    <source>
        <dbReference type="EMBL" id="TWJ15184.1"/>
    </source>
</evidence>
<organism evidence="2 3">
    <name type="scientific">Stackebrandtia albiflava</name>
    <dbReference type="NCBI Taxonomy" id="406432"/>
    <lineage>
        <taxon>Bacteria</taxon>
        <taxon>Bacillati</taxon>
        <taxon>Actinomycetota</taxon>
        <taxon>Actinomycetes</taxon>
        <taxon>Glycomycetales</taxon>
        <taxon>Glycomycetaceae</taxon>
        <taxon>Stackebrandtia</taxon>
    </lineage>
</organism>
<dbReference type="OrthoDB" id="154293at2"/>
<name>A0A562VBC4_9ACTN</name>
<dbReference type="RefSeq" id="WP_147133460.1">
    <property type="nucleotide sequence ID" value="NZ_BAABIJ010000001.1"/>
</dbReference>
<dbReference type="NCBIfam" id="TIGR03083">
    <property type="entry name" value="maleylpyruvate isomerase family mycothiol-dependent enzyme"/>
    <property type="match status" value="1"/>
</dbReference>
<proteinExistence type="predicted"/>
<dbReference type="GO" id="GO:0046872">
    <property type="term" value="F:metal ion binding"/>
    <property type="evidence" value="ECO:0007669"/>
    <property type="project" value="InterPro"/>
</dbReference>
<dbReference type="InterPro" id="IPR034660">
    <property type="entry name" value="DinB/YfiT-like"/>
</dbReference>
<dbReference type="InterPro" id="IPR017517">
    <property type="entry name" value="Maleyloyr_isom"/>
</dbReference>
<comment type="caution">
    <text evidence="2">The sequence shown here is derived from an EMBL/GenBank/DDBJ whole genome shotgun (WGS) entry which is preliminary data.</text>
</comment>
<reference evidence="2 3" key="1">
    <citation type="journal article" date="2013" name="Stand. Genomic Sci.">
        <title>Genomic Encyclopedia of Type Strains, Phase I: The one thousand microbial genomes (KMG-I) project.</title>
        <authorList>
            <person name="Kyrpides N.C."/>
            <person name="Woyke T."/>
            <person name="Eisen J.A."/>
            <person name="Garrity G."/>
            <person name="Lilburn T.G."/>
            <person name="Beck B.J."/>
            <person name="Whitman W.B."/>
            <person name="Hugenholtz P."/>
            <person name="Klenk H.P."/>
        </authorList>
    </citation>
    <scope>NUCLEOTIDE SEQUENCE [LARGE SCALE GENOMIC DNA]</scope>
    <source>
        <strain evidence="2 3">DSM 45044</strain>
    </source>
</reference>
<sequence>MVIDDPFDALDTETARLERFFTGLDDAGWSEPSRCPGWDRRAILAHLVGIEDYVRAGLDDRVAEFARESGTPMPYQDFNEFKVAQVIDVPTPDLLNRWREATARNHAELRRRGADSRIDTHAGSYPLGRQTWYFATESAIHADDVDAPVPDEEEQERREWRARFAVDALREADRGVSVERLGDRFEVAAVGETAELSDVDLIEAASGRLAEGMLPERLRQNLVVFA</sequence>
<dbReference type="SUPFAM" id="SSF109854">
    <property type="entry name" value="DinB/YfiT-like putative metalloenzymes"/>
    <property type="match status" value="1"/>
</dbReference>
<gene>
    <name evidence="2" type="ORF">LX16_0884</name>
</gene>
<dbReference type="EMBL" id="VLLL01000005">
    <property type="protein sequence ID" value="TWJ15184.1"/>
    <property type="molecule type" value="Genomic_DNA"/>
</dbReference>
<dbReference type="Gene3D" id="1.20.120.450">
    <property type="entry name" value="dinb family like domain"/>
    <property type="match status" value="1"/>
</dbReference>
<dbReference type="Pfam" id="PF11716">
    <property type="entry name" value="MDMPI_N"/>
    <property type="match status" value="1"/>
</dbReference>
<evidence type="ECO:0000313" key="3">
    <source>
        <dbReference type="Proteomes" id="UP000321617"/>
    </source>
</evidence>
<dbReference type="Proteomes" id="UP000321617">
    <property type="component" value="Unassembled WGS sequence"/>
</dbReference>
<dbReference type="AlphaFoldDB" id="A0A562VBC4"/>
<feature type="domain" description="Mycothiol-dependent maleylpyruvate isomerase metal-binding" evidence="1">
    <location>
        <begin position="11"/>
        <end position="145"/>
    </location>
</feature>
<protein>
    <submittedName>
        <fullName evidence="2">Uncharacterized protein (TIGR03083 family)</fullName>
    </submittedName>
</protein>
<dbReference type="InterPro" id="IPR024344">
    <property type="entry name" value="MDMPI_metal-binding"/>
</dbReference>
<accession>A0A562VBC4</accession>